<proteinExistence type="predicted"/>
<reference evidence="1 2" key="1">
    <citation type="submission" date="2014-04" db="EMBL/GenBank/DDBJ databases">
        <authorList>
            <consortium name="DOE Joint Genome Institute"/>
            <person name="Kuo A."/>
            <person name="Kohler A."/>
            <person name="Costa M.D."/>
            <person name="Nagy L.G."/>
            <person name="Floudas D."/>
            <person name="Copeland A."/>
            <person name="Barry K.W."/>
            <person name="Cichocki N."/>
            <person name="Veneault-Fourrey C."/>
            <person name="LaButti K."/>
            <person name="Lindquist E.A."/>
            <person name="Lipzen A."/>
            <person name="Lundell T."/>
            <person name="Morin E."/>
            <person name="Murat C."/>
            <person name="Sun H."/>
            <person name="Tunlid A."/>
            <person name="Henrissat B."/>
            <person name="Grigoriev I.V."/>
            <person name="Hibbett D.S."/>
            <person name="Martin F."/>
            <person name="Nordberg H.P."/>
            <person name="Cantor M.N."/>
            <person name="Hua S.X."/>
        </authorList>
    </citation>
    <scope>NUCLEOTIDE SEQUENCE [LARGE SCALE GENOMIC DNA]</scope>
    <source>
        <strain evidence="1 2">441</strain>
    </source>
</reference>
<evidence type="ECO:0000313" key="2">
    <source>
        <dbReference type="Proteomes" id="UP000054018"/>
    </source>
</evidence>
<reference evidence="2" key="2">
    <citation type="submission" date="2015-01" db="EMBL/GenBank/DDBJ databases">
        <title>Evolutionary Origins and Diversification of the Mycorrhizal Mutualists.</title>
        <authorList>
            <consortium name="DOE Joint Genome Institute"/>
            <consortium name="Mycorrhizal Genomics Consortium"/>
            <person name="Kohler A."/>
            <person name="Kuo A."/>
            <person name="Nagy L.G."/>
            <person name="Floudas D."/>
            <person name="Copeland A."/>
            <person name="Barry K.W."/>
            <person name="Cichocki N."/>
            <person name="Veneault-Fourrey C."/>
            <person name="LaButti K."/>
            <person name="Lindquist E.A."/>
            <person name="Lipzen A."/>
            <person name="Lundell T."/>
            <person name="Morin E."/>
            <person name="Murat C."/>
            <person name="Riley R."/>
            <person name="Ohm R."/>
            <person name="Sun H."/>
            <person name="Tunlid A."/>
            <person name="Henrissat B."/>
            <person name="Grigoriev I.V."/>
            <person name="Hibbett D.S."/>
            <person name="Martin F."/>
        </authorList>
    </citation>
    <scope>NUCLEOTIDE SEQUENCE [LARGE SCALE GENOMIC DNA]</scope>
    <source>
        <strain evidence="2">441</strain>
    </source>
</reference>
<gene>
    <name evidence="1" type="ORF">PISMIDRAFT_475164</name>
</gene>
<organism evidence="1 2">
    <name type="scientific">Pisolithus microcarpus 441</name>
    <dbReference type="NCBI Taxonomy" id="765257"/>
    <lineage>
        <taxon>Eukaryota</taxon>
        <taxon>Fungi</taxon>
        <taxon>Dikarya</taxon>
        <taxon>Basidiomycota</taxon>
        <taxon>Agaricomycotina</taxon>
        <taxon>Agaricomycetes</taxon>
        <taxon>Agaricomycetidae</taxon>
        <taxon>Boletales</taxon>
        <taxon>Sclerodermatineae</taxon>
        <taxon>Pisolithaceae</taxon>
        <taxon>Pisolithus</taxon>
    </lineage>
</organism>
<protein>
    <submittedName>
        <fullName evidence="1">Uncharacterized protein</fullName>
    </submittedName>
</protein>
<dbReference type="Proteomes" id="UP000054018">
    <property type="component" value="Unassembled WGS sequence"/>
</dbReference>
<name>A0A0C9Y3Y5_9AGAM</name>
<keyword evidence="2" id="KW-1185">Reference proteome</keyword>
<dbReference type="EMBL" id="KN834156">
    <property type="protein sequence ID" value="KIK11801.1"/>
    <property type="molecule type" value="Genomic_DNA"/>
</dbReference>
<dbReference type="HOGENOM" id="CLU_2961745_0_0_1"/>
<accession>A0A0C9Y3Y5</accession>
<sequence length="59" mass="6718">MVGCAYTTAWCCFRYSMAGSERRRLAGVYIGVYDCSHTMNDWLAPLALLHLERVLRASM</sequence>
<dbReference type="AlphaFoldDB" id="A0A0C9Y3Y5"/>
<evidence type="ECO:0000313" key="1">
    <source>
        <dbReference type="EMBL" id="KIK11801.1"/>
    </source>
</evidence>